<name>A0A2S8GCG6_9BACT</name>
<proteinExistence type="predicted"/>
<feature type="region of interest" description="Disordered" evidence="1">
    <location>
        <begin position="37"/>
        <end position="57"/>
    </location>
</feature>
<gene>
    <name evidence="2" type="ORF">C5Y98_02645</name>
</gene>
<comment type="caution">
    <text evidence="2">The sequence shown here is derived from an EMBL/GenBank/DDBJ whole genome shotgun (WGS) entry which is preliminary data.</text>
</comment>
<organism evidence="2 3">
    <name type="scientific">Blastopirellula marina</name>
    <dbReference type="NCBI Taxonomy" id="124"/>
    <lineage>
        <taxon>Bacteria</taxon>
        <taxon>Pseudomonadati</taxon>
        <taxon>Planctomycetota</taxon>
        <taxon>Planctomycetia</taxon>
        <taxon>Pirellulales</taxon>
        <taxon>Pirellulaceae</taxon>
        <taxon>Blastopirellula</taxon>
    </lineage>
</organism>
<dbReference type="AlphaFoldDB" id="A0A2S8GCG6"/>
<dbReference type="EMBL" id="PUIB01000004">
    <property type="protein sequence ID" value="PQO41951.1"/>
    <property type="molecule type" value="Genomic_DNA"/>
</dbReference>
<evidence type="ECO:0000313" key="3">
    <source>
        <dbReference type="Proteomes" id="UP000239388"/>
    </source>
</evidence>
<feature type="compositionally biased region" description="Basic and acidic residues" evidence="1">
    <location>
        <begin position="37"/>
        <end position="47"/>
    </location>
</feature>
<reference evidence="2 3" key="1">
    <citation type="submission" date="2018-02" db="EMBL/GenBank/DDBJ databases">
        <title>Comparative genomes isolates from brazilian mangrove.</title>
        <authorList>
            <person name="Araujo J.E."/>
            <person name="Taketani R.G."/>
            <person name="Silva M.C.P."/>
            <person name="Loureco M.V."/>
            <person name="Andreote F.D."/>
        </authorList>
    </citation>
    <scope>NUCLEOTIDE SEQUENCE [LARGE SCALE GENOMIC DNA]</scope>
    <source>
        <strain evidence="2 3">NAP PRIS-MGV</strain>
    </source>
</reference>
<accession>A0A2S8GCG6</accession>
<evidence type="ECO:0000313" key="2">
    <source>
        <dbReference type="EMBL" id="PQO41951.1"/>
    </source>
</evidence>
<dbReference type="Proteomes" id="UP000239388">
    <property type="component" value="Unassembled WGS sequence"/>
</dbReference>
<protein>
    <submittedName>
        <fullName evidence="2">Uncharacterized protein</fullName>
    </submittedName>
</protein>
<evidence type="ECO:0000256" key="1">
    <source>
        <dbReference type="SAM" id="MobiDB-lite"/>
    </source>
</evidence>
<sequence length="127" mass="13875">MGYCVESAGCELHQPKLATSITSCCSHCCRKQRVLDNAETSPRDERSNPPATPDKPDCQGICGGAILISQAEFVVLQFQWFVIDRLIEVQSVGISPSNACLVQSNFVSLSDGNFGRFLCTLHASYRC</sequence>